<comment type="similarity">
    <text evidence="1">Belongs to the amidase family.</text>
</comment>
<dbReference type="PROSITE" id="PS00571">
    <property type="entry name" value="AMIDASES"/>
    <property type="match status" value="1"/>
</dbReference>
<dbReference type="RefSeq" id="WP_259661053.1">
    <property type="nucleotide sequence ID" value="NZ_JAHXRI010000007.1"/>
</dbReference>
<dbReference type="EMBL" id="JAHXRI010000007">
    <property type="protein sequence ID" value="MBZ1350635.1"/>
    <property type="molecule type" value="Genomic_DNA"/>
</dbReference>
<evidence type="ECO:0000259" key="2">
    <source>
        <dbReference type="Pfam" id="PF01425"/>
    </source>
</evidence>
<evidence type="ECO:0000313" key="4">
    <source>
        <dbReference type="Proteomes" id="UP000739565"/>
    </source>
</evidence>
<evidence type="ECO:0000256" key="1">
    <source>
        <dbReference type="ARBA" id="ARBA00009199"/>
    </source>
</evidence>
<comment type="caution">
    <text evidence="3">The sequence shown here is derived from an EMBL/GenBank/DDBJ whole genome shotgun (WGS) entry which is preliminary data.</text>
</comment>
<feature type="domain" description="Amidase" evidence="2">
    <location>
        <begin position="23"/>
        <end position="434"/>
    </location>
</feature>
<dbReference type="InterPro" id="IPR020556">
    <property type="entry name" value="Amidase_CS"/>
</dbReference>
<dbReference type="InterPro" id="IPR000120">
    <property type="entry name" value="Amidase"/>
</dbReference>
<dbReference type="SUPFAM" id="SSF75304">
    <property type="entry name" value="Amidase signature (AS) enzymes"/>
    <property type="match status" value="1"/>
</dbReference>
<dbReference type="Pfam" id="PF01425">
    <property type="entry name" value="Amidase"/>
    <property type="match status" value="1"/>
</dbReference>
<dbReference type="Gene3D" id="3.90.1300.10">
    <property type="entry name" value="Amidase signature (AS) domain"/>
    <property type="match status" value="1"/>
</dbReference>
<reference evidence="3" key="1">
    <citation type="submission" date="2021-07" db="EMBL/GenBank/DDBJ databases">
        <title>New genus and species of the family Alcaligenaceae.</title>
        <authorList>
            <person name="Hahn M.W."/>
        </authorList>
    </citation>
    <scope>NUCLEOTIDE SEQUENCE</scope>
    <source>
        <strain evidence="3">LF4-65</strain>
    </source>
</reference>
<proteinExistence type="inferred from homology"/>
<organism evidence="3 4">
    <name type="scientific">Zwartia hollandica</name>
    <dbReference type="NCBI Taxonomy" id="324606"/>
    <lineage>
        <taxon>Bacteria</taxon>
        <taxon>Pseudomonadati</taxon>
        <taxon>Pseudomonadota</taxon>
        <taxon>Betaproteobacteria</taxon>
        <taxon>Burkholderiales</taxon>
        <taxon>Alcaligenaceae</taxon>
        <taxon>Zwartia</taxon>
    </lineage>
</organism>
<dbReference type="InterPro" id="IPR023631">
    <property type="entry name" value="Amidase_dom"/>
</dbReference>
<sequence>MNAWLTAAQLRDAYAKKSLSPVDVVKEQLARIEKIDSRYHSFLQVDADNALKAAQQAEQALLAGKCLGPLHGVPVGIKDIIDIAGQTTTCHSKVMQGTVATRDADCITALRQGGAILMGKLALHEFAIGGPSFDLPFPPARNPWNTSHHPGGSSSGSGAALAAGLVPLALGTDTGGSVRHPAAACGVVGLKPTYDLVSRRGVYPLSFSLDHVGPMARTVLDTSLLLEVLTATSTSPRAFKARPLDQGVAGLRIGVVRHFHLEDEVAEADMAAAFEEACRVFEGLGAQLVEIRLPTLQEFFGPQKIILMAEGWAVHAKSLRERPGDFAEMSRRKLLCGAFLSAGDYVHAMQCREALMDQVDQVLRQVDVLLVANSMDPACVIDDMPEVVRTYTRQARVPFNLTGHPALAVPNGFSKTGLPLSMQIVGRYYDEASIFRVGAAYEQATAWHTMHPQACAD</sequence>
<dbReference type="InterPro" id="IPR036928">
    <property type="entry name" value="AS_sf"/>
</dbReference>
<dbReference type="AlphaFoldDB" id="A0A953N8R0"/>
<dbReference type="PANTHER" id="PTHR11895">
    <property type="entry name" value="TRANSAMIDASE"/>
    <property type="match status" value="1"/>
</dbReference>
<name>A0A953N8R0_9BURK</name>
<gene>
    <name evidence="3" type="ORF">KZZ10_08260</name>
</gene>
<evidence type="ECO:0000313" key="3">
    <source>
        <dbReference type="EMBL" id="MBZ1350635.1"/>
    </source>
</evidence>
<dbReference type="GO" id="GO:0003824">
    <property type="term" value="F:catalytic activity"/>
    <property type="evidence" value="ECO:0007669"/>
    <property type="project" value="InterPro"/>
</dbReference>
<dbReference type="PANTHER" id="PTHR11895:SF7">
    <property type="entry name" value="GLUTAMYL-TRNA(GLN) AMIDOTRANSFERASE SUBUNIT A, MITOCHONDRIAL"/>
    <property type="match status" value="1"/>
</dbReference>
<keyword evidence="4" id="KW-1185">Reference proteome</keyword>
<accession>A0A953N8R0</accession>
<protein>
    <submittedName>
        <fullName evidence="3">Amidase</fullName>
    </submittedName>
</protein>
<dbReference type="Proteomes" id="UP000739565">
    <property type="component" value="Unassembled WGS sequence"/>
</dbReference>